<reference evidence="5" key="2">
    <citation type="journal article" date="2013" name="Biotechnol. Biofuels">
        <title>Mining for hemicellulases in the fungus-growing termite Pseudacanthotermes militaris using functional metagenomics.</title>
        <authorList>
            <person name="Bastien G."/>
            <person name="Arnal G."/>
            <person name="Bozonnet S."/>
            <person name="Laguerre S."/>
            <person name="Ferreira F."/>
            <person name="Faure R."/>
            <person name="Henrissat B."/>
            <person name="Lefevre F."/>
            <person name="Robe P."/>
            <person name="Bouchez O."/>
            <person name="Noirot C."/>
            <person name="Dumon C."/>
            <person name="O'Donohue M."/>
        </authorList>
    </citation>
    <scope>NUCLEOTIDE SEQUENCE</scope>
</reference>
<name>S0DED7_9ZZZZ</name>
<dbReference type="AlphaFoldDB" id="S0DED7"/>
<dbReference type="EMBL" id="HF548289">
    <property type="protein sequence ID" value="CCO21244.1"/>
    <property type="molecule type" value="Genomic_DNA"/>
</dbReference>
<dbReference type="Gene3D" id="3.90.1640.10">
    <property type="entry name" value="inorganic pyrophosphatase (n-terminal core)"/>
    <property type="match status" value="1"/>
</dbReference>
<evidence type="ECO:0000313" key="5">
    <source>
        <dbReference type="EMBL" id="CCO21244.1"/>
    </source>
</evidence>
<protein>
    <submittedName>
        <fullName evidence="5">Uncharacterized protein</fullName>
    </submittedName>
</protein>
<dbReference type="InterPro" id="IPR001667">
    <property type="entry name" value="DDH_dom"/>
</dbReference>
<sequence length="357" mass="40032">MNIPSYKIARLKEMLGATPADGAAPKDVLVVSHYNPDGDALGSSIAWAKVLETMGHRVMCVVPNKFPYFLDWMPGIERIKVYTEHSAEVNEAAARADMICCLDFNNPSRLEGLTAAIEANTHAQKLLIDHHLDPPKNYFDLSFSYTDASSTSYIVFKLISRFAGPGAIDRDMGTALYVGMMTDTGNFSFSHLSPDLYRTVAALVEKGIDIPYINYKVYNSYSEGRVRLLGYALGPKMELIEKGQAAYISLKESELRRFRFKQGDSEGFVNYPLSIETVKMSALMLQNHRFIRVSLRSRGDVDVNVFARRYFEGGGHKNAAGGKSMDSMEVTIERYKKAVAEFFRDEGIDKIKYEEKS</sequence>
<dbReference type="SUPFAM" id="SSF64182">
    <property type="entry name" value="DHH phosphoesterases"/>
    <property type="match status" value="1"/>
</dbReference>
<reference evidence="5" key="1">
    <citation type="submission" date="2012-10" db="EMBL/GenBank/DDBJ databases">
        <authorList>
            <person name="Sandrine L."/>
        </authorList>
    </citation>
    <scope>NUCLEOTIDE SEQUENCE</scope>
</reference>
<gene>
    <name evidence="3" type="ORF">BN138_367</name>
    <name evidence="4" type="ORF">BN138_425</name>
    <name evidence="5" type="ORF">BN138_432</name>
</gene>
<proteinExistence type="predicted"/>
<organism evidence="5">
    <name type="scientific">termite gut metagenome</name>
    <dbReference type="NCBI Taxonomy" id="433724"/>
    <lineage>
        <taxon>unclassified sequences</taxon>
        <taxon>metagenomes</taxon>
        <taxon>organismal metagenomes</taxon>
    </lineage>
</organism>
<evidence type="ECO:0000259" key="2">
    <source>
        <dbReference type="Pfam" id="PF02272"/>
    </source>
</evidence>
<evidence type="ECO:0000313" key="3">
    <source>
        <dbReference type="EMBL" id="CCO21179.1"/>
    </source>
</evidence>
<dbReference type="PANTHER" id="PTHR47618">
    <property type="entry name" value="BIFUNCTIONAL OLIGORIBONUCLEASE AND PAP PHOSPHATASE NRNA"/>
    <property type="match status" value="1"/>
</dbReference>
<dbReference type="InterPro" id="IPR051319">
    <property type="entry name" value="Oligoribo/pAp-PDE_c-di-AMP_PDE"/>
</dbReference>
<dbReference type="Pfam" id="PF02272">
    <property type="entry name" value="DHHA1"/>
    <property type="match status" value="1"/>
</dbReference>
<dbReference type="EMBL" id="HF548288">
    <property type="protein sequence ID" value="CCO21237.1"/>
    <property type="molecule type" value="Genomic_DNA"/>
</dbReference>
<feature type="domain" description="DHHA1" evidence="2">
    <location>
        <begin position="257"/>
        <end position="343"/>
    </location>
</feature>
<feature type="domain" description="DDH" evidence="1">
    <location>
        <begin position="28"/>
        <end position="180"/>
    </location>
</feature>
<dbReference type="EMBL" id="HF548287">
    <property type="protein sequence ID" value="CCO21179.1"/>
    <property type="molecule type" value="Genomic_DNA"/>
</dbReference>
<accession>S0DED7</accession>
<dbReference type="PANTHER" id="PTHR47618:SF1">
    <property type="entry name" value="BIFUNCTIONAL OLIGORIBONUCLEASE AND PAP PHOSPHATASE NRNA"/>
    <property type="match status" value="1"/>
</dbReference>
<dbReference type="InterPro" id="IPR038763">
    <property type="entry name" value="DHH_sf"/>
</dbReference>
<dbReference type="Pfam" id="PF01368">
    <property type="entry name" value="DHH"/>
    <property type="match status" value="1"/>
</dbReference>
<dbReference type="InterPro" id="IPR003156">
    <property type="entry name" value="DHHA1_dom"/>
</dbReference>
<evidence type="ECO:0000313" key="4">
    <source>
        <dbReference type="EMBL" id="CCO21237.1"/>
    </source>
</evidence>
<evidence type="ECO:0000259" key="1">
    <source>
        <dbReference type="Pfam" id="PF01368"/>
    </source>
</evidence>
<dbReference type="Gene3D" id="3.10.310.30">
    <property type="match status" value="1"/>
</dbReference>
<dbReference type="GO" id="GO:0003676">
    <property type="term" value="F:nucleic acid binding"/>
    <property type="evidence" value="ECO:0007669"/>
    <property type="project" value="InterPro"/>
</dbReference>